<dbReference type="EMBL" id="CAMGZC010000361">
    <property type="protein sequence ID" value="CAI0646774.1"/>
    <property type="molecule type" value="Genomic_DNA"/>
</dbReference>
<name>A0A9W4RU73_9PEZI</name>
<gene>
    <name evidence="1" type="ORF">CGXH109_LOCUS58528</name>
</gene>
<comment type="caution">
    <text evidence="1">The sequence shown here is derived from an EMBL/GenBank/DDBJ whole genome shotgun (WGS) entry which is preliminary data.</text>
</comment>
<evidence type="ECO:0000313" key="2">
    <source>
        <dbReference type="Proteomes" id="UP001152533"/>
    </source>
</evidence>
<protein>
    <recommendedName>
        <fullName evidence="3">Fungal N-terminal domain-containing protein</fullName>
    </recommendedName>
</protein>
<dbReference type="Proteomes" id="UP001152533">
    <property type="component" value="Unassembled WGS sequence"/>
</dbReference>
<organism evidence="1 2">
    <name type="scientific">Colletotrichum noveboracense</name>
    <dbReference type="NCBI Taxonomy" id="2664923"/>
    <lineage>
        <taxon>Eukaryota</taxon>
        <taxon>Fungi</taxon>
        <taxon>Dikarya</taxon>
        <taxon>Ascomycota</taxon>
        <taxon>Pezizomycotina</taxon>
        <taxon>Sordariomycetes</taxon>
        <taxon>Hypocreomycetidae</taxon>
        <taxon>Glomerellales</taxon>
        <taxon>Glomerellaceae</taxon>
        <taxon>Colletotrichum</taxon>
        <taxon>Colletotrichum gloeosporioides species complex</taxon>
    </lineage>
</organism>
<dbReference type="AlphaFoldDB" id="A0A9W4RU73"/>
<evidence type="ECO:0000313" key="1">
    <source>
        <dbReference type="EMBL" id="CAI0646774.1"/>
    </source>
</evidence>
<accession>A0A9W4RU73</accession>
<sequence length="730" mass="81432">MEVAASVVGLLSFTGQILNGLVKLNDFIQDHKETDSRTANAILETELLISTITELKSILQSLKDSSFAGNSWVWGSQIATLQTHLESCGKDLDEWVGSQSSIGGSPSKRQRVGAVLSNRRIRAVRDLESKLASHRAQINLGIGALNVSVSHFGLEKLDRIQLDVQGLTKFNLRFNAETEERASNATAESTTRHHALMGHISTTSEDQKRHAAMIQEETLNQISRMSDSISSIASVASSLQQLIRSSSVQSTGGSENSVNQLTSDLPISDLPISLSGKRKRRFSQMESEMRPCFRLPETLVKGTWSCGALVGIDQAFDRVYKQISVRCLFCDKPFHKNDFLARARHLIGSHKFSAYNQSIVYTTPEALKNHLESEHSASRETLNAENFDLSLFFTNTRIPTDKRNMMLDGKPQSVDIPTTHVLLNSQLSSILSRTPYVEDGSSKPGNCSIGWKAMNRAMEALAKDVFSLHISSPELPGILYQAANLEQELIIQSDSPFQKRWAPIPDCLMRASSPSQIHAMLDRDTKEVLRSSLHHLLWPTNPGFAMFRRSQMCTECVREKDNNRSDCGTNVSILCRRHHEEVLGSVYPRSAWKWFSLDHTLKVSALFVKFKKWTTPRERIDLWMLDVLHKSDHLVAMLRCGAFSGNLAGSSAFLDGEPNRSLTENDLNLWGNQWTHDLLAAFDKNIGPFHFGPVGEQSEGAVDSREGNNEFCVPFRLKLSGPLHSNMQVS</sequence>
<reference evidence="1" key="1">
    <citation type="submission" date="2022-08" db="EMBL/GenBank/DDBJ databases">
        <authorList>
            <person name="Giroux E."/>
            <person name="Giroux E."/>
        </authorList>
    </citation>
    <scope>NUCLEOTIDE SEQUENCE</scope>
    <source>
        <strain evidence="1">H1091258</strain>
    </source>
</reference>
<proteinExistence type="predicted"/>
<evidence type="ECO:0008006" key="3">
    <source>
        <dbReference type="Google" id="ProtNLM"/>
    </source>
</evidence>
<keyword evidence="2" id="KW-1185">Reference proteome</keyword>